<dbReference type="HOGENOM" id="CLU_3396084_0_0_3"/>
<accession>B7K0S0</accession>
<reference evidence="2" key="1">
    <citation type="journal article" date="2011" name="MBio">
        <title>Novel metabolic attributes of the genus Cyanothece, comprising a group of unicellular nitrogen-fixing Cyanobacteria.</title>
        <authorList>
            <person name="Bandyopadhyay A."/>
            <person name="Elvitigala T."/>
            <person name="Welsh E."/>
            <person name="Stockel J."/>
            <person name="Liberton M."/>
            <person name="Min H."/>
            <person name="Sherman L.A."/>
            <person name="Pakrasi H.B."/>
        </authorList>
    </citation>
    <scope>NUCLEOTIDE SEQUENCE [LARGE SCALE GENOMIC DNA]</scope>
    <source>
        <strain evidence="2">PCC 8801</strain>
    </source>
</reference>
<name>B7K0S0_RIPO1</name>
<proteinExistence type="predicted"/>
<dbReference type="EMBL" id="CP001287">
    <property type="protein sequence ID" value="ACK64224.1"/>
    <property type="molecule type" value="Genomic_DNA"/>
</dbReference>
<evidence type="ECO:0000313" key="1">
    <source>
        <dbReference type="EMBL" id="ACK64224.1"/>
    </source>
</evidence>
<gene>
    <name evidence="1" type="ordered locus">PCC8801_0118</name>
</gene>
<dbReference type="AlphaFoldDB" id="B7K0S0"/>
<protein>
    <submittedName>
        <fullName evidence="1">Uncharacterized protein</fullName>
    </submittedName>
</protein>
<evidence type="ECO:0000313" key="2">
    <source>
        <dbReference type="Proteomes" id="UP000008204"/>
    </source>
</evidence>
<dbReference type="Proteomes" id="UP000008204">
    <property type="component" value="Chromosome"/>
</dbReference>
<sequence>MYDEGSEIFQAQHETIGHTQKKNIKGYWRLL</sequence>
<keyword evidence="2" id="KW-1185">Reference proteome</keyword>
<dbReference type="KEGG" id="cyp:PCC8801_0118"/>
<organism evidence="1 2">
    <name type="scientific">Rippkaea orientalis (strain PCC 8801 / RF-1)</name>
    <name type="common">Cyanothece sp. (strain PCC 8801)</name>
    <dbReference type="NCBI Taxonomy" id="41431"/>
    <lineage>
        <taxon>Bacteria</taxon>
        <taxon>Bacillati</taxon>
        <taxon>Cyanobacteriota</taxon>
        <taxon>Cyanophyceae</taxon>
        <taxon>Oscillatoriophycideae</taxon>
        <taxon>Chroococcales</taxon>
        <taxon>Aphanothecaceae</taxon>
        <taxon>Rippkaea</taxon>
        <taxon>Rippkaea orientalis</taxon>
    </lineage>
</organism>